<dbReference type="PANTHER" id="PTHR28118">
    <property type="entry name" value="POLYNUCLEOTIDE 5'-TRIPHOSPHATASE-RELATED"/>
    <property type="match status" value="1"/>
</dbReference>
<evidence type="ECO:0000256" key="3">
    <source>
        <dbReference type="ARBA" id="ARBA00006345"/>
    </source>
</evidence>
<keyword evidence="4 8" id="KW-0507">mRNA processing</keyword>
<comment type="similarity">
    <text evidence="3 8">Belongs to the fungal TPase family.</text>
</comment>
<evidence type="ECO:0000256" key="1">
    <source>
        <dbReference type="ARBA" id="ARBA00001946"/>
    </source>
</evidence>
<feature type="compositionally biased region" description="Acidic residues" evidence="9">
    <location>
        <begin position="115"/>
        <end position="135"/>
    </location>
</feature>
<keyword evidence="12" id="KW-1185">Reference proteome</keyword>
<feature type="compositionally biased region" description="Pro residues" evidence="9">
    <location>
        <begin position="184"/>
        <end position="206"/>
    </location>
</feature>
<dbReference type="PANTHER" id="PTHR28118:SF1">
    <property type="entry name" value="POLYNUCLEOTIDE 5'-TRIPHOSPHATASE CTL1-RELATED"/>
    <property type="match status" value="1"/>
</dbReference>
<dbReference type="AlphaFoldDB" id="A0A5N5QWA0"/>
<dbReference type="GO" id="GO:0006370">
    <property type="term" value="P:7-methylguanosine mRNA capping"/>
    <property type="evidence" value="ECO:0007669"/>
    <property type="project" value="UniProtKB-UniRule"/>
</dbReference>
<evidence type="ECO:0000259" key="10">
    <source>
        <dbReference type="Pfam" id="PF02940"/>
    </source>
</evidence>
<reference evidence="11 12" key="1">
    <citation type="journal article" date="2019" name="Fungal Biol. Biotechnol.">
        <title>Draft genome sequence of fastidious pathogen Ceratobasidium theobromae, which causes vascular-streak dieback in Theobroma cacao.</title>
        <authorList>
            <person name="Ali S.S."/>
            <person name="Asman A."/>
            <person name="Shao J."/>
            <person name="Firmansyah A.P."/>
            <person name="Susilo A.W."/>
            <person name="Rosmana A."/>
            <person name="McMahon P."/>
            <person name="Junaid M."/>
            <person name="Guest D."/>
            <person name="Kheng T.Y."/>
            <person name="Meinhardt L.W."/>
            <person name="Bailey B.A."/>
        </authorList>
    </citation>
    <scope>NUCLEOTIDE SEQUENCE [LARGE SCALE GENOMIC DNA]</scope>
    <source>
        <strain evidence="11 12">CT2</strain>
    </source>
</reference>
<dbReference type="InterPro" id="IPR004206">
    <property type="entry name" value="mRNA_triPase_Cet1"/>
</dbReference>
<name>A0A5N5QWA0_9AGAM</name>
<dbReference type="EMBL" id="SSOP01000005">
    <property type="protein sequence ID" value="KAB5595958.1"/>
    <property type="molecule type" value="Genomic_DNA"/>
</dbReference>
<dbReference type="Pfam" id="PF02940">
    <property type="entry name" value="mRNA_triPase"/>
    <property type="match status" value="1"/>
</dbReference>
<keyword evidence="5 8" id="KW-0378">Hydrolase</keyword>
<evidence type="ECO:0000256" key="2">
    <source>
        <dbReference type="ARBA" id="ARBA00004123"/>
    </source>
</evidence>
<keyword evidence="8" id="KW-0506">mRNA capping</keyword>
<dbReference type="GO" id="GO:0031533">
    <property type="term" value="C:mRNA capping enzyme complex"/>
    <property type="evidence" value="ECO:0007669"/>
    <property type="project" value="UniProtKB-UniRule"/>
</dbReference>
<dbReference type="InterPro" id="IPR037009">
    <property type="entry name" value="mRNA_triPase_Cet1_sf"/>
</dbReference>
<accession>A0A5N5QWA0</accession>
<evidence type="ECO:0000256" key="5">
    <source>
        <dbReference type="ARBA" id="ARBA00022801"/>
    </source>
</evidence>
<evidence type="ECO:0000313" key="11">
    <source>
        <dbReference type="EMBL" id="KAB5595958.1"/>
    </source>
</evidence>
<feature type="domain" description="mRNA triphosphatase Cet1-like" evidence="10">
    <location>
        <begin position="236"/>
        <end position="391"/>
    </location>
</feature>
<evidence type="ECO:0000256" key="6">
    <source>
        <dbReference type="ARBA" id="ARBA00023242"/>
    </source>
</evidence>
<evidence type="ECO:0000256" key="9">
    <source>
        <dbReference type="SAM" id="MobiDB-lite"/>
    </source>
</evidence>
<sequence>MATSSGAPAATPTLHSTDLISVRYGACGPAVKSCDRAKSHVSILILHSRPLQYTMASGINMPSFNKSSPRHDSSDLFGDDDDDEADTNSESEDFEEIPIPNGASAPNPAQQVINVDEEAEEEEGEEEEEEEEDDFLPSRVEKYPALTTQQGSTSPNVPPAKRRRMDSPQQSTIARPKPNGHLPAKPPPTHNPIPAPKPAAVPPPAQSGPYTPTFFNQSSGRSERLAASIIDSEPLDEFSQEIADWIDHFTQNLNPDHVEIEAKLGIIIDKGANTRLCGLSLTECILPPNLPIDTRFESNMPLQAHKHYNKLLNALVAQAVPGQPRVKYSHTKLVDEFHGEGQGRAKVRVTRDEKTNAVTACVTKRRIADLDVHSPKRGVDWRISINLEEPGKHPPIHLELFIHLERCSSAADG</sequence>
<feature type="compositionally biased region" description="Polar residues" evidence="9">
    <location>
        <begin position="146"/>
        <end position="155"/>
    </location>
</feature>
<dbReference type="Proteomes" id="UP000383932">
    <property type="component" value="Unassembled WGS sequence"/>
</dbReference>
<evidence type="ECO:0000256" key="8">
    <source>
        <dbReference type="RuleBase" id="RU367053"/>
    </source>
</evidence>
<feature type="compositionally biased region" description="Acidic residues" evidence="9">
    <location>
        <begin position="77"/>
        <end position="96"/>
    </location>
</feature>
<dbReference type="GO" id="GO:0140818">
    <property type="term" value="F:mRNA 5'-triphosphate monophosphatase activity"/>
    <property type="evidence" value="ECO:0007669"/>
    <property type="project" value="UniProtKB-EC"/>
</dbReference>
<dbReference type="EC" id="3.6.1.74" evidence="8"/>
<comment type="cofactor">
    <cofactor evidence="1 8">
        <name>Mg(2+)</name>
        <dbReference type="ChEBI" id="CHEBI:18420"/>
    </cofactor>
</comment>
<organism evidence="11 12">
    <name type="scientific">Ceratobasidium theobromae</name>
    <dbReference type="NCBI Taxonomy" id="1582974"/>
    <lineage>
        <taxon>Eukaryota</taxon>
        <taxon>Fungi</taxon>
        <taxon>Dikarya</taxon>
        <taxon>Basidiomycota</taxon>
        <taxon>Agaricomycotina</taxon>
        <taxon>Agaricomycetes</taxon>
        <taxon>Cantharellales</taxon>
        <taxon>Ceratobasidiaceae</taxon>
        <taxon>Ceratobasidium</taxon>
    </lineage>
</organism>
<comment type="catalytic activity">
    <reaction evidence="7">
        <text>a 5'-end triphospho-ribonucleoside in mRNA + H2O = a 5'-end diphospho-ribonucleoside in mRNA + phosphate + H(+)</text>
        <dbReference type="Rhea" id="RHEA:67004"/>
        <dbReference type="Rhea" id="RHEA-COMP:17164"/>
        <dbReference type="Rhea" id="RHEA-COMP:17165"/>
        <dbReference type="ChEBI" id="CHEBI:15377"/>
        <dbReference type="ChEBI" id="CHEBI:15378"/>
        <dbReference type="ChEBI" id="CHEBI:43474"/>
        <dbReference type="ChEBI" id="CHEBI:167616"/>
        <dbReference type="ChEBI" id="CHEBI:167618"/>
        <dbReference type="EC" id="3.6.1.74"/>
    </reaction>
    <physiologicalReaction direction="left-to-right" evidence="7">
        <dbReference type="Rhea" id="RHEA:67005"/>
    </physiologicalReaction>
</comment>
<evidence type="ECO:0000313" key="12">
    <source>
        <dbReference type="Proteomes" id="UP000383932"/>
    </source>
</evidence>
<dbReference type="Gene3D" id="3.20.100.10">
    <property type="entry name" value="mRNA triphosphatase Cet1-like"/>
    <property type="match status" value="1"/>
</dbReference>
<dbReference type="CDD" id="cd07470">
    <property type="entry name" value="CYTH-like_mRNA_RTPase"/>
    <property type="match status" value="1"/>
</dbReference>
<comment type="caution">
    <text evidence="11">The sequence shown here is derived from an EMBL/GenBank/DDBJ whole genome shotgun (WGS) entry which is preliminary data.</text>
</comment>
<feature type="compositionally biased region" description="Polar residues" evidence="9">
    <location>
        <begin position="208"/>
        <end position="218"/>
    </location>
</feature>
<dbReference type="InterPro" id="IPR033469">
    <property type="entry name" value="CYTH-like_dom_sf"/>
</dbReference>
<keyword evidence="6 8" id="KW-0539">Nucleus</keyword>
<comment type="subunit">
    <text evidence="8">Heterodimer. The mRNA-capping enzyme is composed of two separate chains alpha and beta, respectively a mRNA guanylyltransferase and an mRNA 5'-triphosphate monophosphatase.</text>
</comment>
<dbReference type="SUPFAM" id="SSF55154">
    <property type="entry name" value="CYTH-like phosphatases"/>
    <property type="match status" value="1"/>
</dbReference>
<evidence type="ECO:0000256" key="7">
    <source>
        <dbReference type="ARBA" id="ARBA00047740"/>
    </source>
</evidence>
<comment type="function">
    <text evidence="8">First step of mRNA capping. Converts the 5'-triphosphate end of a nascent mRNA chain into a diphosphate end.</text>
</comment>
<dbReference type="GO" id="GO:0004651">
    <property type="term" value="F:polynucleotide 5'-phosphatase activity"/>
    <property type="evidence" value="ECO:0007669"/>
    <property type="project" value="UniProtKB-UniRule"/>
</dbReference>
<proteinExistence type="inferred from homology"/>
<dbReference type="OrthoDB" id="272147at2759"/>
<dbReference type="InterPro" id="IPR040343">
    <property type="entry name" value="Cet1/Ctl1"/>
</dbReference>
<feature type="region of interest" description="Disordered" evidence="9">
    <location>
        <begin position="64"/>
        <end position="218"/>
    </location>
</feature>
<comment type="subcellular location">
    <subcellularLocation>
        <location evidence="2 8">Nucleus</location>
    </subcellularLocation>
</comment>
<evidence type="ECO:0000256" key="4">
    <source>
        <dbReference type="ARBA" id="ARBA00022664"/>
    </source>
</evidence>
<gene>
    <name evidence="11" type="ORF">CTheo_722</name>
</gene>
<protein>
    <recommendedName>
        <fullName evidence="8">mRNA-capping enzyme subunit beta</fullName>
        <ecNumber evidence="8">3.6.1.74</ecNumber>
    </recommendedName>
    <alternativeName>
        <fullName evidence="8">mRNA 5'-phosphatase</fullName>
    </alternativeName>
    <alternativeName>
        <fullName evidence="8">mRNA 5'-triphosphate monophosphatase</fullName>
    </alternativeName>
</protein>